<dbReference type="PROSITE" id="PS51186">
    <property type="entry name" value="GNAT"/>
    <property type="match status" value="1"/>
</dbReference>
<accession>A0A0W0YQD5</accession>
<gene>
    <name evidence="2" type="ORF">Lsan_2458</name>
</gene>
<dbReference type="PANTHER" id="PTHR43792">
    <property type="entry name" value="GNAT FAMILY, PUTATIVE (AFU_ORTHOLOGUE AFUA_3G00765)-RELATED-RELATED"/>
    <property type="match status" value="1"/>
</dbReference>
<organism evidence="2 3">
    <name type="scientific">Legionella santicrucis</name>
    <dbReference type="NCBI Taxonomy" id="45074"/>
    <lineage>
        <taxon>Bacteria</taxon>
        <taxon>Pseudomonadati</taxon>
        <taxon>Pseudomonadota</taxon>
        <taxon>Gammaproteobacteria</taxon>
        <taxon>Legionellales</taxon>
        <taxon>Legionellaceae</taxon>
        <taxon>Legionella</taxon>
    </lineage>
</organism>
<keyword evidence="3" id="KW-1185">Reference proteome</keyword>
<dbReference type="InterPro" id="IPR051531">
    <property type="entry name" value="N-acetyltransferase"/>
</dbReference>
<dbReference type="GO" id="GO:0016747">
    <property type="term" value="F:acyltransferase activity, transferring groups other than amino-acyl groups"/>
    <property type="evidence" value="ECO:0007669"/>
    <property type="project" value="InterPro"/>
</dbReference>
<reference evidence="2 3" key="1">
    <citation type="submission" date="2015-11" db="EMBL/GenBank/DDBJ databases">
        <title>Genomic analysis of 38 Legionella species identifies large and diverse effector repertoires.</title>
        <authorList>
            <person name="Burstein D."/>
            <person name="Amaro F."/>
            <person name="Zusman T."/>
            <person name="Lifshitz Z."/>
            <person name="Cohen O."/>
            <person name="Gilbert J.A."/>
            <person name="Pupko T."/>
            <person name="Shuman H.A."/>
            <person name="Segal G."/>
        </authorList>
    </citation>
    <scope>NUCLEOTIDE SEQUENCE [LARGE SCALE GENOMIC DNA]</scope>
    <source>
        <strain evidence="2 3">SC-63-C7</strain>
    </source>
</reference>
<dbReference type="Proteomes" id="UP000054703">
    <property type="component" value="Unassembled WGS sequence"/>
</dbReference>
<dbReference type="PATRIC" id="fig|45074.5.peg.2632"/>
<dbReference type="InterPro" id="IPR016181">
    <property type="entry name" value="Acyl_CoA_acyltransferase"/>
</dbReference>
<name>A0A0W0YQD5_9GAMM</name>
<dbReference type="EMBL" id="LNYU01000057">
    <property type="protein sequence ID" value="KTD59061.1"/>
    <property type="molecule type" value="Genomic_DNA"/>
</dbReference>
<sequence length="171" mass="19472">MNPLFTTTRLIIFEPSLSDFDNLYTLQSNSEVMNFIGNGKRDKNEVKVGLENAINHFQKHQFSLGSVFVKDSHEFIGRAGLIYFNYDDNQSEVEVAYALLPQYWGKGYATEITTSLIQVGFRNLKLQKLIAVVHPGNTSSQNVLIKCGMSHAGKINYWNKEIMKFEITNKV</sequence>
<dbReference type="SUPFAM" id="SSF55729">
    <property type="entry name" value="Acyl-CoA N-acyltransferases (Nat)"/>
    <property type="match status" value="1"/>
</dbReference>
<keyword evidence="2" id="KW-0808">Transferase</keyword>
<dbReference type="PANTHER" id="PTHR43792:SF1">
    <property type="entry name" value="N-ACETYLTRANSFERASE DOMAIN-CONTAINING PROTEIN"/>
    <property type="match status" value="1"/>
</dbReference>
<dbReference type="STRING" id="45074.Lsan_2458"/>
<protein>
    <submittedName>
        <fullName evidence="2">GNAT family acetyltransferase</fullName>
    </submittedName>
</protein>
<dbReference type="InterPro" id="IPR000182">
    <property type="entry name" value="GNAT_dom"/>
</dbReference>
<dbReference type="Gene3D" id="3.40.630.30">
    <property type="match status" value="1"/>
</dbReference>
<proteinExistence type="predicted"/>
<dbReference type="OrthoDB" id="9801656at2"/>
<dbReference type="RefSeq" id="WP_058514547.1">
    <property type="nucleotide sequence ID" value="NZ_CAAAIH010000092.1"/>
</dbReference>
<feature type="domain" description="N-acetyltransferase" evidence="1">
    <location>
        <begin position="10"/>
        <end position="168"/>
    </location>
</feature>
<evidence type="ECO:0000313" key="3">
    <source>
        <dbReference type="Proteomes" id="UP000054703"/>
    </source>
</evidence>
<dbReference type="AlphaFoldDB" id="A0A0W0YQD5"/>
<dbReference type="Pfam" id="PF13302">
    <property type="entry name" value="Acetyltransf_3"/>
    <property type="match status" value="1"/>
</dbReference>
<evidence type="ECO:0000313" key="2">
    <source>
        <dbReference type="EMBL" id="KTD59061.1"/>
    </source>
</evidence>
<comment type="caution">
    <text evidence="2">The sequence shown here is derived from an EMBL/GenBank/DDBJ whole genome shotgun (WGS) entry which is preliminary data.</text>
</comment>
<evidence type="ECO:0000259" key="1">
    <source>
        <dbReference type="PROSITE" id="PS51186"/>
    </source>
</evidence>